<dbReference type="SUPFAM" id="SSF52172">
    <property type="entry name" value="CheY-like"/>
    <property type="match status" value="1"/>
</dbReference>
<evidence type="ECO:0000313" key="6">
    <source>
        <dbReference type="Proteomes" id="UP000652074"/>
    </source>
</evidence>
<comment type="caution">
    <text evidence="5">The sequence shown here is derived from an EMBL/GenBank/DDBJ whole genome shotgun (WGS) entry which is preliminary data.</text>
</comment>
<dbReference type="CDD" id="cd17551">
    <property type="entry name" value="REC_RpfG-like"/>
    <property type="match status" value="1"/>
</dbReference>
<dbReference type="InterPro" id="IPR006674">
    <property type="entry name" value="HD_domain"/>
</dbReference>
<dbReference type="Proteomes" id="UP000652074">
    <property type="component" value="Unassembled WGS sequence"/>
</dbReference>
<feature type="domain" description="HD" evidence="3">
    <location>
        <begin position="168"/>
        <end position="292"/>
    </location>
</feature>
<dbReference type="PROSITE" id="PS50110">
    <property type="entry name" value="RESPONSE_REGULATORY"/>
    <property type="match status" value="1"/>
</dbReference>
<dbReference type="SMART" id="SM00471">
    <property type="entry name" value="HDc"/>
    <property type="match status" value="1"/>
</dbReference>
<dbReference type="Gene3D" id="3.40.50.2300">
    <property type="match status" value="1"/>
</dbReference>
<keyword evidence="6" id="KW-1185">Reference proteome</keyword>
<dbReference type="Pfam" id="PF13487">
    <property type="entry name" value="HD_5"/>
    <property type="match status" value="1"/>
</dbReference>
<dbReference type="PROSITE" id="PS51831">
    <property type="entry name" value="HD"/>
    <property type="match status" value="1"/>
</dbReference>
<gene>
    <name evidence="5" type="ORF">GPA26_17885</name>
</gene>
<dbReference type="Gene3D" id="1.10.3210.10">
    <property type="entry name" value="Hypothetical protein af1432"/>
    <property type="match status" value="1"/>
</dbReference>
<evidence type="ECO:0000256" key="1">
    <source>
        <dbReference type="PROSITE-ProRule" id="PRU00169"/>
    </source>
</evidence>
<protein>
    <submittedName>
        <fullName evidence="5">Response regulator</fullName>
    </submittedName>
</protein>
<dbReference type="InterPro" id="IPR003607">
    <property type="entry name" value="HD/PDEase_dom"/>
</dbReference>
<dbReference type="PROSITE" id="PS51832">
    <property type="entry name" value="HD_GYP"/>
    <property type="match status" value="1"/>
</dbReference>
<dbReference type="SUPFAM" id="SSF109604">
    <property type="entry name" value="HD-domain/PDEase-like"/>
    <property type="match status" value="1"/>
</dbReference>
<accession>A0ABX1MUR4</accession>
<dbReference type="SMART" id="SM00448">
    <property type="entry name" value="REC"/>
    <property type="match status" value="1"/>
</dbReference>
<name>A0ABX1MUR4_9RHOO</name>
<dbReference type="InterPro" id="IPR011006">
    <property type="entry name" value="CheY-like_superfamily"/>
</dbReference>
<dbReference type="InterPro" id="IPR001789">
    <property type="entry name" value="Sig_transdc_resp-reg_receiver"/>
</dbReference>
<dbReference type="RefSeq" id="WP_169207719.1">
    <property type="nucleotide sequence ID" value="NZ_CP059560.1"/>
</dbReference>
<dbReference type="CDD" id="cd00077">
    <property type="entry name" value="HDc"/>
    <property type="match status" value="1"/>
</dbReference>
<dbReference type="PANTHER" id="PTHR45228">
    <property type="entry name" value="CYCLIC DI-GMP PHOSPHODIESTERASE TM_0186-RELATED"/>
    <property type="match status" value="1"/>
</dbReference>
<dbReference type="InterPro" id="IPR037522">
    <property type="entry name" value="HD_GYP_dom"/>
</dbReference>
<evidence type="ECO:0000259" key="2">
    <source>
        <dbReference type="PROSITE" id="PS50110"/>
    </source>
</evidence>
<feature type="modified residue" description="4-aspartylphosphate" evidence="1">
    <location>
        <position position="52"/>
    </location>
</feature>
<dbReference type="Pfam" id="PF00072">
    <property type="entry name" value="Response_reg"/>
    <property type="match status" value="1"/>
</dbReference>
<dbReference type="EMBL" id="WTVR01000040">
    <property type="protein sequence ID" value="NMF90343.1"/>
    <property type="molecule type" value="Genomic_DNA"/>
</dbReference>
<feature type="domain" description="HD-GYP" evidence="4">
    <location>
        <begin position="146"/>
        <end position="343"/>
    </location>
</feature>
<dbReference type="InterPro" id="IPR052020">
    <property type="entry name" value="Cyclic_di-GMP/3'3'-cGAMP_PDE"/>
</dbReference>
<dbReference type="PANTHER" id="PTHR45228:SF1">
    <property type="entry name" value="CYCLIC DI-GMP PHOSPHODIESTERASE TM_0186"/>
    <property type="match status" value="1"/>
</dbReference>
<keyword evidence="1" id="KW-0597">Phosphoprotein</keyword>
<reference evidence="5 6" key="1">
    <citation type="submission" date="2019-12" db="EMBL/GenBank/DDBJ databases">
        <title>Comparative genomics gives insights into the taxonomy of the Azoarcus-Aromatoleum group and reveals separate origins of nif in the plant-associated Azoarcus and non-plant-associated Aromatoleum sub-groups.</title>
        <authorList>
            <person name="Lafos M."/>
            <person name="Maluk M."/>
            <person name="Batista M."/>
            <person name="Junghare M."/>
            <person name="Carmona M."/>
            <person name="Faoro H."/>
            <person name="Cruz L.M."/>
            <person name="Battistoni F."/>
            <person name="De Souza E."/>
            <person name="Pedrosa F."/>
            <person name="Chen W.-M."/>
            <person name="Poole P.S."/>
            <person name="Dixon R.A."/>
            <person name="James E.K."/>
        </authorList>
    </citation>
    <scope>NUCLEOTIDE SEQUENCE [LARGE SCALE GENOMIC DNA]</scope>
    <source>
        <strain evidence="5 6">ToN1</strain>
    </source>
</reference>
<sequence length="357" mass="40360">MNVVIVDDTPTNLALMRMLVQRLDGCQPIPFADSGSGLDWCLENDPDLVIVDYMMPKLDGLEFIRHVRREPRHDSLPILMVTADHEKSVRYAALDQGGVDFLNKPVDRIEFLARVRNMLSLRRSQRALADRATWLAEEVRRAVAEIHDRERETIVRLARAAECRDPETGTHILRMAHYAQLIAVQMGLPPDFAEMLLHAAPMHDVGKLGTPDHILLKPGRHSPEEFEIMKQHTQIGYEILRESSSHAIQLAASIALHHHEKFDGSGYPQGIATDAIPIEGRIVAVADVFDALTSARPYKRAWSLDEASDYLRENRGAHFDPACVDAFLSVWDEVLKIRDRFVDEEETAAAPEPYDEQ</sequence>
<evidence type="ECO:0000313" key="5">
    <source>
        <dbReference type="EMBL" id="NMF90343.1"/>
    </source>
</evidence>
<organism evidence="5 6">
    <name type="scientific">Aromatoleum petrolei</name>
    <dbReference type="NCBI Taxonomy" id="76116"/>
    <lineage>
        <taxon>Bacteria</taxon>
        <taxon>Pseudomonadati</taxon>
        <taxon>Pseudomonadota</taxon>
        <taxon>Betaproteobacteria</taxon>
        <taxon>Rhodocyclales</taxon>
        <taxon>Rhodocyclaceae</taxon>
        <taxon>Aromatoleum</taxon>
    </lineage>
</organism>
<evidence type="ECO:0000259" key="3">
    <source>
        <dbReference type="PROSITE" id="PS51831"/>
    </source>
</evidence>
<proteinExistence type="predicted"/>
<evidence type="ECO:0000259" key="4">
    <source>
        <dbReference type="PROSITE" id="PS51832"/>
    </source>
</evidence>
<feature type="domain" description="Response regulatory" evidence="2">
    <location>
        <begin position="2"/>
        <end position="119"/>
    </location>
</feature>